<reference evidence="4 5" key="1">
    <citation type="journal article" date="2013" name="Virol. J.">
        <title>Whole genome sequencing and comparative genomic analyses of two Vibrio cholerae O139 Bengal-specific Podoviruses to other N4-like phages reveal extensive genetic diversity.</title>
        <authorList>
            <person name="Fouts D.E."/>
            <person name="Klumpp J."/>
            <person name="Bishop-Lilly K.A."/>
            <person name="Rajavel M."/>
            <person name="Willner K.M."/>
            <person name="Butani A."/>
            <person name="Henry M."/>
            <person name="Biswas B."/>
            <person name="Li M."/>
            <person name="Albert M.J."/>
            <person name="Loessner M.J."/>
            <person name="Calendar R."/>
            <person name="Sozhamannan S."/>
        </authorList>
    </citation>
    <scope>NUCLEOTIDE SEQUENCE [LARGE SCALE GENOMIC DNA]</scope>
</reference>
<keyword evidence="1" id="KW-0175">Coiled coil</keyword>
<accession>R9R4K1</accession>
<keyword evidence="5" id="KW-1185">Reference proteome</keyword>
<dbReference type="Proteomes" id="UP000014321">
    <property type="component" value="Segment"/>
</dbReference>
<dbReference type="Pfam" id="PF21894">
    <property type="entry name" value="N4_RNAP_helical"/>
    <property type="match status" value="1"/>
</dbReference>
<evidence type="ECO:0000313" key="5">
    <source>
        <dbReference type="Proteomes" id="UP000014321"/>
    </source>
</evidence>
<organism evidence="4 5">
    <name type="scientific">Vibrio phage VCO139</name>
    <dbReference type="NCBI Taxonomy" id="1283073"/>
    <lineage>
        <taxon>Viruses</taxon>
        <taxon>Duplodnaviria</taxon>
        <taxon>Heunggongvirae</taxon>
        <taxon>Uroviricota</taxon>
        <taxon>Caudoviricetes</taxon>
        <taxon>Schitoviridae</taxon>
        <taxon>Pacinivirus</taxon>
        <taxon>Pacinivirus VCO139</taxon>
    </lineage>
</organism>
<evidence type="ECO:0000256" key="2">
    <source>
        <dbReference type="SAM" id="MobiDB-lite"/>
    </source>
</evidence>
<sequence>MPSIDFLESLSASTNQNLSKVSEEALASLRSTSYVESAQQAAAQEAQRRQALLAEDTDNPLSYLTNVAATALAGVSETVGYVVSAPIGLGTMDLLTVSDEAKAAYIRYRNAKDSGTTYEGIDKDEALLNQKVKRKVTSTGTMSNTYTYGVDVAPEAQSVEREGSKTNLEAIEYGLGAANLQKDIKDFFNLESIVNKENQDVITKAAEVADAKFAATLDTAISKIKEGKVLDGVSDIAAGAADAVFDTFDKVEDPLAAAKAVGELTAEVIGDVALGLLGKTGSALQIVSSIGYGSDAFATAIVDFHEKNGRLPTTEELQKQLKLASSLTLAEQAGDLFALDALTKGRKALDAAAKVSTTSLTEAATEAYQTIVEESLIKLEEPNYKGAFTSGLMGALAGGGAASVRPTIEAAKAVTGKAGEAVSNKVKNTEFVQKRKVQKEAIETGNLEPVTNTESPTFDLNTSVDTLSKRNQVEGVTPEERTQNYETAKEQVLSKQAELVQLTNEYVELESKTERTPEEQTRLQELDTLVPKLEESISKAAPIVRAMRPTVVNAEQVSNDIEAATKNDTEAARRVFGSFRDNPTSLSESQAIALAEADNGLSEEENQILKTYAEVQKNLRTFSQVSDNIINGGTDPQTKRKMLGIKDYQNMILSGDEAIKTKGLEGLKLFAERQTSKATQLEDALVKATNTGKPVQVGSLKISNNSKRLVSKVREEANLLNQVYQQYSSIPSVEPAVQSPTEEVTTEQPIVDTVSEQTVEEVTQPQQPEVVSETVEQVTDTPVQPSVVTPVEAEASPVTTTVEPALDITEDKDYSLAKELTSKEGNLVSEYFKPSNKQSALNKIANFSSKLKLDTENILKQFYGSVVPTGAMEVATEFTKFNDSFGKALDEIFAVKKEFIGNDFTQYLVDESGNLPENVKTAMAAGAYQWIVSSGKESNYQSEESMRGLLGLSDEDYVEPELYNLIPKGVRFQSVVNSMGTAAFKTLNLKLDNNAPIDAQTNLETSLGLWAYSALENSGVLNEAESVTGAQIKSLYGSEAPDSIKKLGDRTTFQLVQLDLTNDIDNIFAANKKQSSFMQDVFGSSYERPMPSFKPVKGNLKVAKSVQQVPESQKRVLEADQAKPYFFRENTVQTFFGFNSELQKEMMGYVSNLDTVIDVNKPSVEGKNRSIERELEIAQEWYEEVQDKGINTPFYLEHTVWKQGRMGIGNKFNPQASKIHRYLVNREWNTTFTFGSPEENFFLLAVGEGLDVEVPKFGSDQNGLASDKALEEVQKQLAKPKVRNAIDAMKDVLRLSGERELTVELQTVIADGVKAIGTNMKGYLSIVAMAEYELAKESDATEFTHNLAREVDGITNGVAITTLQFASDNVEAMFNMLQRMGIYNSNITYNEWIANPANQDSYKTLARDWEKAIQLKAMEDAKYAKDYNVVSKLFGSFIKVNELTGKEEVTKQGRNIAKNPLMTSIYGASIGTIADNIGSQGIEKVYERLEAVYKGLIERTLTQEAARAEVNEVLSIVNYLTGSKRVIRNTKDLKEFKLRPNEVKNFKKVVSGIYQNPLKEAMDKEYKVSFDSRNKLNAATNLAHALFVNMYNKRKAEILKQTGNKQLTVEEEKNLVESLKTVTPIVNTATSKISSKDLTKQLETGLMLSGYEMTPITDRSVQVTINPKNLKSGKKSRTTNGQLRTYSEPGAAAIPTMTQSIDAAVQLVIMNIARILNVHDAAYIAGSAFKAIKEAYNKGFLLVNSLYSIPQEIGVMLNRVVTGFDGDIKELEEPIIKAAKTVLGRDAKWVAQRGLQQTLNDINSFITSLGQDHVNNKNKVMNNIVRSEQYSNGEDSAYVRPTNNLGSSAYNDIRNDFTFDEARRIDGYNSEQVFDELQQVSLIKDEPEHLEYLRGVLNNVVNKVVQPFDLHLGASDQTETIGATDGVDMFIVNQTQGSQPLSGSLANGIRMSASEVFVHELVHNVSMFGIDNKYAERNELYKLWLQAKKVVTVRDFMNDPSMLESDPRFADEYQAAEQRYKHVFEPKRDNVVNGRAKSNYLHEFVALGLTNNNFRKALSKIEYQNKASELNTAAGSLGRLVQGIYNWFNKLLNTLNAKLLGTYGKPVDQQLAQLFQSFAGIDSSNKAQLRKHMERVTEVFTKPVQEVINRVQPGIERNLVQPLDKFKKLTKKQIKEAVKNGKVQTVTEITNETYNKLRQSNSTAANLFLSLVTESKGRFNAVAVLHDMKRLANKNIDRYRMQVRNNYRTTINEAFAEKLTVQEKDALSYAFLKTDITSLFNDFSQDQIIELMRDKQYLAQTIQQYETNLNQYTGYTAFYIRQAKNLGKFMITGVSSIPNGLMNAKNIADAIGTPRTMPTFARQAEPTIDVLASLYAISNLSDNHRRLINGLASKEVSRTDGGNGITFTMNLMKEFRSKTLEEFRENSRHIQKGFMTDKVNPDIAIKVGTIDDQEEFEAQGYAIGSALPKDPSDPDTETKYLFVNGHGGQPANIGGVAYLLNDAARGTSVTLNTTGSFNGSRTGTLDTWKTKNAKKVSANWNKRTLDSTTYAVPLVNEAGEIVDYRYVMNDNTKNDILQRDTSFDDVMGIMFSGLAVKNDIKKENKELVKVLKEMYTNTPNKAEFIEISPQSTNEEYREIFRLLPEDMKEEIRKVWGSDSMLVRKDSVDLLFGYHKYTAANLWKLSKAERGLVQEAFVMFVNMIFGKKAAMRVRQGEELLEALAKTVKDIIVIKTGIVTLGNMVSNMVLLKMMGVSIKDIIVGHKDSFVAMREYKKLNQETEQVRLKLSNANLTRAQRSVYESKLVQLEDRLANNPVIDLIDAGLLSTIVEDVDTEVQEYKLSQRIKRKYAETSWAERLEDATNRIPNSVKDVFKEALVMQGSNLYDFLSEAAQFSDFGARYVLFQHMTKNKGIAKDEAAGQVMDIFIDYDLPTHKGIQYLNDLGLLMFSKYLVRVQRIIAKTFLENPARALSIMLLQNFFGDVPDIMDSTMIIETNPLTRLANPVESFINAAPDIITAKVFS</sequence>
<feature type="compositionally biased region" description="Low complexity" evidence="2">
    <location>
        <begin position="761"/>
        <end position="773"/>
    </location>
</feature>
<gene>
    <name evidence="4" type="ORF">VCO139_0054</name>
</gene>
<evidence type="ECO:0000259" key="3">
    <source>
        <dbReference type="Pfam" id="PF21894"/>
    </source>
</evidence>
<name>R9R4K1_9CAUD</name>
<protein>
    <submittedName>
        <fullName evidence="4">Viron-encapsulated RNA polymerase</fullName>
    </submittedName>
</protein>
<feature type="region of interest" description="Disordered" evidence="2">
    <location>
        <begin position="761"/>
        <end position="781"/>
    </location>
</feature>
<proteinExistence type="predicted"/>
<evidence type="ECO:0000313" key="4">
    <source>
        <dbReference type="EMBL" id="AGI61882.1"/>
    </source>
</evidence>
<feature type="domain" description="Bacteriophage N4 RNA polymerase helical" evidence="3">
    <location>
        <begin position="1419"/>
        <end position="1495"/>
    </location>
</feature>
<dbReference type="InterPro" id="IPR053805">
    <property type="entry name" value="N4_RNAP_helical"/>
</dbReference>
<feature type="coiled-coil region" evidence="1">
    <location>
        <begin position="485"/>
        <end position="512"/>
    </location>
</feature>
<dbReference type="EMBL" id="KC438283">
    <property type="protein sequence ID" value="AGI61882.1"/>
    <property type="molecule type" value="Genomic_DNA"/>
</dbReference>
<evidence type="ECO:0000256" key="1">
    <source>
        <dbReference type="SAM" id="Coils"/>
    </source>
</evidence>